<sequence>MQHTLAKLFGRDEKSIVAHMFILLWSLGWGVGKNNAPQSPFLFLLLGALIQDQVNVRRLWISVFQLIKKRLQGF</sequence>
<organism evidence="2 3">
    <name type="scientific">Holospora elegans E1</name>
    <dbReference type="NCBI Taxonomy" id="1427503"/>
    <lineage>
        <taxon>Bacteria</taxon>
        <taxon>Pseudomonadati</taxon>
        <taxon>Pseudomonadota</taxon>
        <taxon>Alphaproteobacteria</taxon>
        <taxon>Holosporales</taxon>
        <taxon>Holosporaceae</taxon>
        <taxon>Holospora</taxon>
    </lineage>
</organism>
<comment type="caution">
    <text evidence="2">The sequence shown here is derived from an EMBL/GenBank/DDBJ whole genome shotgun (WGS) entry which is preliminary data.</text>
</comment>
<accession>A0A023DWP2</accession>
<keyword evidence="1" id="KW-0812">Transmembrane</keyword>
<dbReference type="Proteomes" id="UP000024842">
    <property type="component" value="Unassembled WGS sequence"/>
</dbReference>
<name>A0A023DWP2_9PROT</name>
<evidence type="ECO:0000313" key="3">
    <source>
        <dbReference type="Proteomes" id="UP000024842"/>
    </source>
</evidence>
<proteinExistence type="predicted"/>
<gene>
    <name evidence="2" type="ORF">HE1_00040</name>
</gene>
<reference evidence="2 3" key="1">
    <citation type="journal article" date="2014" name="FEMS Microbiol. Lett.">
        <title>Draft genome sequences of three Holospora species (Holospora obtusa, Holospora undulata, and Holospora elegans), endonuclear symbiotic bacteria of the ciliate Paramecium caudatum.</title>
        <authorList>
            <person name="Dohra H."/>
            <person name="Tanaka K."/>
            <person name="Suzuki T."/>
            <person name="Fujishima M."/>
            <person name="Suzuki H."/>
        </authorList>
    </citation>
    <scope>NUCLEOTIDE SEQUENCE [LARGE SCALE GENOMIC DNA]</scope>
    <source>
        <strain evidence="2 3">E1</strain>
    </source>
</reference>
<evidence type="ECO:0000256" key="1">
    <source>
        <dbReference type="SAM" id="Phobius"/>
    </source>
</evidence>
<keyword evidence="3" id="KW-1185">Reference proteome</keyword>
<feature type="transmembrane region" description="Helical" evidence="1">
    <location>
        <begin position="16"/>
        <end position="32"/>
    </location>
</feature>
<keyword evidence="1" id="KW-0472">Membrane</keyword>
<dbReference type="EMBL" id="BAUP01000015">
    <property type="protein sequence ID" value="GAJ45731.1"/>
    <property type="molecule type" value="Genomic_DNA"/>
</dbReference>
<dbReference type="AlphaFoldDB" id="A0A023DWP2"/>
<keyword evidence="1" id="KW-1133">Transmembrane helix</keyword>
<evidence type="ECO:0000313" key="2">
    <source>
        <dbReference type="EMBL" id="GAJ45731.1"/>
    </source>
</evidence>
<protein>
    <submittedName>
        <fullName evidence="2">Uncharacterized protein</fullName>
    </submittedName>
</protein>